<evidence type="ECO:0000256" key="1">
    <source>
        <dbReference type="SAM" id="MobiDB-lite"/>
    </source>
</evidence>
<dbReference type="EMBL" id="CAJNAP010000014">
    <property type="protein sequence ID" value="CAE6506224.1"/>
    <property type="molecule type" value="Genomic_DNA"/>
</dbReference>
<evidence type="ECO:0000313" key="3">
    <source>
        <dbReference type="Proteomes" id="UP000601736"/>
    </source>
</evidence>
<gene>
    <name evidence="2" type="ORF">NMYAN_210037</name>
</gene>
<feature type="compositionally biased region" description="Basic and acidic residues" evidence="1">
    <location>
        <begin position="62"/>
        <end position="71"/>
    </location>
</feature>
<evidence type="ECO:0000313" key="2">
    <source>
        <dbReference type="EMBL" id="CAE6506224.1"/>
    </source>
</evidence>
<feature type="region of interest" description="Disordered" evidence="1">
    <location>
        <begin position="62"/>
        <end position="96"/>
    </location>
</feature>
<protein>
    <submittedName>
        <fullName evidence="2">Uncharacterized protein</fullName>
    </submittedName>
</protein>
<accession>A0A8H8Z1K3</accession>
<name>A0A8H8Z1K3_9PROT</name>
<sequence length="115" mass="12863">MDKVSLPLPAIRCLSKEEAARYLGIGVTLLAELEIPVIKLGRRCLYDRVDLDAWIEDYKQREHGRAKEDNSWPKPKKASTGGKIPASGGLQPRSQTAKEYAKVLGLKTDKMPKRC</sequence>
<comment type="caution">
    <text evidence="2">The sequence shown here is derived from an EMBL/GenBank/DDBJ whole genome shotgun (WGS) entry which is preliminary data.</text>
</comment>
<proteinExistence type="predicted"/>
<dbReference type="Proteomes" id="UP000601736">
    <property type="component" value="Unassembled WGS sequence"/>
</dbReference>
<dbReference type="RefSeq" id="WP_239654177.1">
    <property type="nucleotide sequence ID" value="NZ_CAJNAP010000014.1"/>
</dbReference>
<organism evidence="2 3">
    <name type="scientific">Nitrosomonas nitrosa</name>
    <dbReference type="NCBI Taxonomy" id="52442"/>
    <lineage>
        <taxon>Bacteria</taxon>
        <taxon>Pseudomonadati</taxon>
        <taxon>Pseudomonadota</taxon>
        <taxon>Betaproteobacteria</taxon>
        <taxon>Nitrosomonadales</taxon>
        <taxon>Nitrosomonadaceae</taxon>
        <taxon>Nitrosomonas</taxon>
    </lineage>
</organism>
<dbReference type="AlphaFoldDB" id="A0A8H8Z1K3"/>
<reference evidence="2" key="1">
    <citation type="submission" date="2021-02" db="EMBL/GenBank/DDBJ databases">
        <authorList>
            <person name="Han P."/>
        </authorList>
    </citation>
    <scope>NUCLEOTIDE SEQUENCE</scope>
    <source>
        <strain evidence="2">Nitrosomonas nitrosa 18-3D</strain>
    </source>
</reference>